<evidence type="ECO:0000313" key="3">
    <source>
        <dbReference type="EMBL" id="CDW77345.1"/>
    </source>
</evidence>
<evidence type="ECO:0000256" key="2">
    <source>
        <dbReference type="SAM" id="MobiDB-lite"/>
    </source>
</evidence>
<gene>
    <name evidence="3" type="primary">Contig12216.g13052</name>
    <name evidence="3" type="ORF">STYLEM_6305</name>
</gene>
<name>A0A078A503_STYLE</name>
<feature type="region of interest" description="Disordered" evidence="2">
    <location>
        <begin position="1"/>
        <end position="52"/>
    </location>
</feature>
<organism evidence="3 4">
    <name type="scientific">Stylonychia lemnae</name>
    <name type="common">Ciliate</name>
    <dbReference type="NCBI Taxonomy" id="5949"/>
    <lineage>
        <taxon>Eukaryota</taxon>
        <taxon>Sar</taxon>
        <taxon>Alveolata</taxon>
        <taxon>Ciliophora</taxon>
        <taxon>Intramacronucleata</taxon>
        <taxon>Spirotrichea</taxon>
        <taxon>Stichotrichia</taxon>
        <taxon>Sporadotrichida</taxon>
        <taxon>Oxytrichidae</taxon>
        <taxon>Stylonychinae</taxon>
        <taxon>Stylonychia</taxon>
    </lineage>
</organism>
<dbReference type="InParanoid" id="A0A078A503"/>
<dbReference type="OrthoDB" id="311625at2759"/>
<feature type="coiled-coil region" evidence="1">
    <location>
        <begin position="340"/>
        <end position="399"/>
    </location>
</feature>
<evidence type="ECO:0000313" key="4">
    <source>
        <dbReference type="Proteomes" id="UP000039865"/>
    </source>
</evidence>
<accession>A0A078A503</accession>
<dbReference type="EMBL" id="CCKQ01006055">
    <property type="protein sequence ID" value="CDW77345.1"/>
    <property type="molecule type" value="Genomic_DNA"/>
</dbReference>
<feature type="compositionally biased region" description="Basic and acidic residues" evidence="2">
    <location>
        <begin position="24"/>
        <end position="34"/>
    </location>
</feature>
<protein>
    <submittedName>
        <fullName evidence="3">Uncharacterized protein</fullName>
    </submittedName>
</protein>
<feature type="region of interest" description="Disordered" evidence="2">
    <location>
        <begin position="1163"/>
        <end position="1185"/>
    </location>
</feature>
<keyword evidence="4" id="KW-1185">Reference proteome</keyword>
<proteinExistence type="predicted"/>
<feature type="coiled-coil region" evidence="1">
    <location>
        <begin position="427"/>
        <end position="454"/>
    </location>
</feature>
<feature type="compositionally biased region" description="Basic residues" evidence="2">
    <location>
        <begin position="1"/>
        <end position="10"/>
    </location>
</feature>
<feature type="region of interest" description="Disordered" evidence="2">
    <location>
        <begin position="696"/>
        <end position="733"/>
    </location>
</feature>
<sequence length="1185" mass="137873">MNGSSAKRKGGAYWASSNVDEEEKQPGLRDKKYEGYSNLKGSHEQAQKKTQRLQENQLAKNLEEEYILNMQKQVVLMEHEIKLLKDREVDQKNKASGYETLLRDGIPLNEHFLALKNKFNNEKDDLEKYSKNLEDEIKREEMNNKNKRHKIEILKREHEEISRSFNLYKEKTTNDIKALETKLYNERHTKVILDKERQILAKKLAEVKNSNQQMNREIQRNKMFNKKDEDRKAKKEQADKFSIIVRDQNKDIEEHDIKLDQEKRRLDDRGLIKKQMEVTMQLKQDANKVGIDISIAQSRIKDLEGLKEMTYLQLKDIISDKRVVDKDNEDTEQKIAGKGMTEQEQRAKQLDAEREQLKKISNSLKFQKEIATNLMERLKEEETKAKDMLDEKIKQQQQLNQDTVDLNEMRLQSAKNREELIKLQIRLSQLLASEERMIEELKRLRAENDAFIKDNIKLEEGNAKLHKEINLTIQKIDINVLLKEIDIEDMRLLAQNNKQMNSALNNLIGKWEDQHNQIDVFEFLSLQKNAISLEIAETMRNKILKRFEAQVKIHDLLISGSAPYSINQYIAQLNSAILEEAVAQDKGERIRHPSEKIQHEWDDGEEVIAASIDTHAAYFLNVIKKDSPMKNIPAELSQIEKINQMKLKSIVNFDDEDMLSHTSKEKAEPEYKQIPLIRENIDDEFTEIEVYRKQKQRDYDRKEEERKKQEQLKRKLNDIQREQRNQEEELSKKQYTYDSKGDIILVKNVNTEQLGKDVNLELRYNLRKLPSSTKGLYAFEKLSQKTQSVISKKRDSKSNSQPEDNQEDIDKPSKKNKNQVDFLQTGKNLKLAFQGMKQVQNVIIPMGSNFDKIEPDIGVVLEEKGRAKKGQSATNQVAGKLSRQDYNARFSKTSINFSSMDSTILNQNMMTTQNSMLGADLYKQRVSQVQTFKNTTDTEQSQIKLHNVPKLNIDQSQDYNNTLQLSQPINDSMIYNHMNQTQSFHSRDKINIKTKAPNHQSLLLSPLNLNNRDFFSTSQNFNSSLNSTSQSFLPNANFNNQMNKTKSQLFLHKNLPKLHEEEHDDSFTLPPLRSQLDDFNKNIAQNNGVALMGEQNQAKMKQQKMPVTQIKSILKQNKLNKQMSHTLTGFKLSESNQSLLMSMKSTQIGFGLNQRSRPYIEKVPSNNKNHLPPPPLGKSLGHGIN</sequence>
<dbReference type="AlphaFoldDB" id="A0A078A503"/>
<dbReference type="Proteomes" id="UP000039865">
    <property type="component" value="Unassembled WGS sequence"/>
</dbReference>
<keyword evidence="1" id="KW-0175">Coiled coil</keyword>
<reference evidence="3 4" key="1">
    <citation type="submission" date="2014-06" db="EMBL/GenBank/DDBJ databases">
        <authorList>
            <person name="Swart Estienne"/>
        </authorList>
    </citation>
    <scope>NUCLEOTIDE SEQUENCE [LARGE SCALE GENOMIC DNA]</scope>
    <source>
        <strain evidence="3 4">130c</strain>
    </source>
</reference>
<feature type="coiled-coil region" evidence="1">
    <location>
        <begin position="116"/>
        <end position="217"/>
    </location>
</feature>
<feature type="compositionally biased region" description="Basic and acidic residues" evidence="2">
    <location>
        <begin position="696"/>
        <end position="732"/>
    </location>
</feature>
<evidence type="ECO:0000256" key="1">
    <source>
        <dbReference type="SAM" id="Coils"/>
    </source>
</evidence>
<feature type="region of interest" description="Disordered" evidence="2">
    <location>
        <begin position="788"/>
        <end position="817"/>
    </location>
</feature>